<reference evidence="7 8" key="1">
    <citation type="submission" date="2009-07" db="EMBL/GenBank/DDBJ databases">
        <authorList>
            <person name="Madupu R."/>
            <person name="Sebastian Y."/>
            <person name="Durkin A.S."/>
            <person name="Torralba M."/>
            <person name="Methe B."/>
            <person name="Sutton G.G."/>
            <person name="Strausberg R.L."/>
            <person name="Nelson K.E."/>
        </authorList>
    </citation>
    <scope>NUCLEOTIDE SEQUENCE [LARGE SCALE GENOMIC DNA]</scope>
    <source>
        <strain evidence="7 8">RM3268</strain>
    </source>
</reference>
<dbReference type="PRINTS" id="PR00992">
    <property type="entry name" value="ALARACEMASE"/>
</dbReference>
<feature type="modified residue" description="N6-(pyridoxal phosphate)lysine" evidence="4">
    <location>
        <position position="33"/>
    </location>
</feature>
<dbReference type="RefSeq" id="WP_005869350.1">
    <property type="nucleotide sequence ID" value="NZ_ACYG01000007.1"/>
</dbReference>
<dbReference type="Proteomes" id="UP000005709">
    <property type="component" value="Unassembled WGS sequence"/>
</dbReference>
<dbReference type="EMBL" id="ACYG01000007">
    <property type="protein sequence ID" value="EEV18829.1"/>
    <property type="molecule type" value="Genomic_DNA"/>
</dbReference>
<dbReference type="InterPro" id="IPR000821">
    <property type="entry name" value="Ala_racemase"/>
</dbReference>
<dbReference type="InterPro" id="IPR011079">
    <property type="entry name" value="Ala_racemase_C"/>
</dbReference>
<keyword evidence="2 4" id="KW-0663">Pyridoxal phosphate</keyword>
<feature type="binding site" evidence="5">
    <location>
        <position position="292"/>
    </location>
    <ligand>
        <name>substrate</name>
    </ligand>
</feature>
<sequence length="337" mass="37382">MSEIILDRAAYAHNLAQIAAKVGGAERVFLVAKDNSYGHGCRLCCEEAAKLGFVRAVTRSATEAAQIADLFDEILVLSHIPGGDEDERFCYAVNDLSYFARLKRGLKIYIAADTAMHRNGIAASELDEALRLCKQGGFKLCGFFTHFRASDELSGDFFAQRQNFIEFKRLARQKAAAAGFGNLKFHSSNSAAIERSAGFEDEYVRVGMAQFGYPQFDESLNLRPVLKLYADLISSRVLKKGERVGYGAKFEAPHDMRIGTYDLGYADGLFRYDGEGELALASGQKMLGKMSMDSFCAEFGGEQVCVLDDARAWAKHFGTIEYEILVKLNSNIPRRFQ</sequence>
<name>C8PEE3_9BACT</name>
<evidence type="ECO:0000259" key="6">
    <source>
        <dbReference type="SMART" id="SM01005"/>
    </source>
</evidence>
<dbReference type="Pfam" id="PF00842">
    <property type="entry name" value="Ala_racemase_C"/>
    <property type="match status" value="1"/>
</dbReference>
<dbReference type="AlphaFoldDB" id="C8PEE3"/>
<dbReference type="InterPro" id="IPR009006">
    <property type="entry name" value="Ala_racemase/Decarboxylase_C"/>
</dbReference>
<dbReference type="EC" id="5.1.1.1" evidence="7"/>
<proteinExistence type="predicted"/>
<dbReference type="OrthoDB" id="9813814at2"/>
<dbReference type="eggNOG" id="COG0787">
    <property type="taxonomic scope" value="Bacteria"/>
</dbReference>
<evidence type="ECO:0000256" key="1">
    <source>
        <dbReference type="ARBA" id="ARBA00001933"/>
    </source>
</evidence>
<dbReference type="PANTHER" id="PTHR30511">
    <property type="entry name" value="ALANINE RACEMASE"/>
    <property type="match status" value="1"/>
</dbReference>
<feature type="domain" description="Alanine racemase C-terminal" evidence="6">
    <location>
        <begin position="225"/>
        <end position="337"/>
    </location>
</feature>
<evidence type="ECO:0000256" key="5">
    <source>
        <dbReference type="PIRSR" id="PIRSR600821-52"/>
    </source>
</evidence>
<dbReference type="GO" id="GO:0030632">
    <property type="term" value="P:D-alanine biosynthetic process"/>
    <property type="evidence" value="ECO:0007669"/>
    <property type="project" value="TreeGrafter"/>
</dbReference>
<dbReference type="Gene3D" id="2.40.37.10">
    <property type="entry name" value="Lyase, Ornithine Decarboxylase, Chain A, domain 1"/>
    <property type="match status" value="1"/>
</dbReference>
<feature type="binding site" evidence="5">
    <location>
        <position position="118"/>
    </location>
    <ligand>
        <name>substrate</name>
    </ligand>
</feature>
<comment type="caution">
    <text evidence="7">The sequence shown here is derived from an EMBL/GenBank/DDBJ whole genome shotgun (WGS) entry which is preliminary data.</text>
</comment>
<dbReference type="SUPFAM" id="SSF50621">
    <property type="entry name" value="Alanine racemase C-terminal domain-like"/>
    <property type="match status" value="1"/>
</dbReference>
<evidence type="ECO:0000256" key="3">
    <source>
        <dbReference type="ARBA" id="ARBA00023235"/>
    </source>
</evidence>
<accession>C8PEE3</accession>
<dbReference type="PANTHER" id="PTHR30511:SF0">
    <property type="entry name" value="ALANINE RACEMASE, CATABOLIC-RELATED"/>
    <property type="match status" value="1"/>
</dbReference>
<dbReference type="GO" id="GO:0005829">
    <property type="term" value="C:cytosol"/>
    <property type="evidence" value="ECO:0007669"/>
    <property type="project" value="TreeGrafter"/>
</dbReference>
<dbReference type="Pfam" id="PF01168">
    <property type="entry name" value="Ala_racemase_N"/>
    <property type="match status" value="1"/>
</dbReference>
<dbReference type="SMART" id="SM01005">
    <property type="entry name" value="Ala_racemase_C"/>
    <property type="match status" value="1"/>
</dbReference>
<evidence type="ECO:0000313" key="7">
    <source>
        <dbReference type="EMBL" id="EEV18829.1"/>
    </source>
</evidence>
<dbReference type="SUPFAM" id="SSF51419">
    <property type="entry name" value="PLP-binding barrel"/>
    <property type="match status" value="1"/>
</dbReference>
<dbReference type="InterPro" id="IPR029066">
    <property type="entry name" value="PLP-binding_barrel"/>
</dbReference>
<dbReference type="GO" id="GO:0030170">
    <property type="term" value="F:pyridoxal phosphate binding"/>
    <property type="evidence" value="ECO:0007669"/>
    <property type="project" value="TreeGrafter"/>
</dbReference>
<evidence type="ECO:0000256" key="2">
    <source>
        <dbReference type="ARBA" id="ARBA00022898"/>
    </source>
</evidence>
<dbReference type="InterPro" id="IPR001608">
    <property type="entry name" value="Ala_racemase_N"/>
</dbReference>
<dbReference type="Gene3D" id="3.20.20.10">
    <property type="entry name" value="Alanine racemase"/>
    <property type="match status" value="1"/>
</dbReference>
<dbReference type="NCBIfam" id="NF000791">
    <property type="entry name" value="PRK00053.2-2"/>
    <property type="match status" value="1"/>
</dbReference>
<comment type="cofactor">
    <cofactor evidence="1 4">
        <name>pyridoxal 5'-phosphate</name>
        <dbReference type="ChEBI" id="CHEBI:597326"/>
    </cofactor>
</comment>
<organism evidence="7 8">
    <name type="scientific">Campylobacter gracilis RM3268</name>
    <dbReference type="NCBI Taxonomy" id="553220"/>
    <lineage>
        <taxon>Bacteria</taxon>
        <taxon>Pseudomonadati</taxon>
        <taxon>Campylobacterota</taxon>
        <taxon>Epsilonproteobacteria</taxon>
        <taxon>Campylobacterales</taxon>
        <taxon>Campylobacteraceae</taxon>
        <taxon>Campylobacter</taxon>
    </lineage>
</organism>
<protein>
    <submittedName>
        <fullName evidence="7">Alanine racemase</fullName>
        <ecNumber evidence="7">5.1.1.1</ecNumber>
    </submittedName>
</protein>
<dbReference type="GO" id="GO:0008784">
    <property type="term" value="F:alanine racemase activity"/>
    <property type="evidence" value="ECO:0007669"/>
    <property type="project" value="UniProtKB-EC"/>
</dbReference>
<evidence type="ECO:0000313" key="8">
    <source>
        <dbReference type="Proteomes" id="UP000005709"/>
    </source>
</evidence>
<gene>
    <name evidence="7" type="ORF">CAMGR0001_1844</name>
</gene>
<dbReference type="STRING" id="824.CGRAC_1638"/>
<evidence type="ECO:0000256" key="4">
    <source>
        <dbReference type="PIRSR" id="PIRSR600821-50"/>
    </source>
</evidence>
<keyword evidence="3 7" id="KW-0413">Isomerase</keyword>
<keyword evidence="8" id="KW-1185">Reference proteome</keyword>